<protein>
    <submittedName>
        <fullName evidence="1">Uncharacterized protein DUF2442</fullName>
    </submittedName>
</protein>
<dbReference type="Proteomes" id="UP000295765">
    <property type="component" value="Unassembled WGS sequence"/>
</dbReference>
<dbReference type="Pfam" id="PF10387">
    <property type="entry name" value="DUF2442"/>
    <property type="match status" value="1"/>
</dbReference>
<proteinExistence type="predicted"/>
<dbReference type="OrthoDB" id="9803723at2"/>
<comment type="caution">
    <text evidence="1">The sequence shown here is derived from an EMBL/GenBank/DDBJ whole genome shotgun (WGS) entry which is preliminary data.</text>
</comment>
<dbReference type="Gene3D" id="3.30.2020.10">
    <property type="entry name" value="NE0471-like N-terminal domain"/>
    <property type="match status" value="1"/>
</dbReference>
<dbReference type="AlphaFoldDB" id="A0A4R2L9P2"/>
<gene>
    <name evidence="1" type="ORF">EV699_11167</name>
</gene>
<dbReference type="RefSeq" id="WP_132542597.1">
    <property type="nucleotide sequence ID" value="NZ_SLWY01000011.1"/>
</dbReference>
<evidence type="ECO:0000313" key="2">
    <source>
        <dbReference type="Proteomes" id="UP000295765"/>
    </source>
</evidence>
<name>A0A4R2L9P2_9GAMM</name>
<dbReference type="SUPFAM" id="SSF143880">
    <property type="entry name" value="NE0471 N-terminal domain-like"/>
    <property type="match status" value="1"/>
</dbReference>
<dbReference type="EMBL" id="SLWY01000011">
    <property type="protein sequence ID" value="TCO80866.1"/>
    <property type="molecule type" value="Genomic_DNA"/>
</dbReference>
<evidence type="ECO:0000313" key="1">
    <source>
        <dbReference type="EMBL" id="TCO80866.1"/>
    </source>
</evidence>
<sequence length="94" mass="10605">MNIAEVIPKDNYVLFVIAEDGKTGLFDLKPYLESDAFAPLKDKNEFELIHNGKYFIEWDCGADLSADTIQARWEIASTENAQQVAPVDAQKRRG</sequence>
<reference evidence="1 2" key="1">
    <citation type="submission" date="2019-03" db="EMBL/GenBank/DDBJ databases">
        <title>Genomic Encyclopedia of Type Strains, Phase IV (KMG-IV): sequencing the most valuable type-strain genomes for metagenomic binning, comparative biology and taxonomic classification.</title>
        <authorList>
            <person name="Goeker M."/>
        </authorList>
    </citation>
    <scope>NUCLEOTIDE SEQUENCE [LARGE SCALE GENOMIC DNA]</scope>
    <source>
        <strain evidence="1 2">DSM 25287</strain>
    </source>
</reference>
<dbReference type="InterPro" id="IPR036782">
    <property type="entry name" value="NE0471-like_N"/>
</dbReference>
<dbReference type="InterPro" id="IPR018841">
    <property type="entry name" value="DUF2442"/>
</dbReference>
<keyword evidence="2" id="KW-1185">Reference proteome</keyword>
<organism evidence="1 2">
    <name type="scientific">Plasticicumulans lactativorans</name>
    <dbReference type="NCBI Taxonomy" id="1133106"/>
    <lineage>
        <taxon>Bacteria</taxon>
        <taxon>Pseudomonadati</taxon>
        <taxon>Pseudomonadota</taxon>
        <taxon>Gammaproteobacteria</taxon>
        <taxon>Candidatus Competibacteraceae</taxon>
        <taxon>Plasticicumulans</taxon>
    </lineage>
</organism>
<accession>A0A4R2L9P2</accession>